<dbReference type="Gene3D" id="3.50.50.60">
    <property type="entry name" value="FAD/NAD(P)-binding domain"/>
    <property type="match status" value="1"/>
</dbReference>
<dbReference type="SUPFAM" id="SSF51905">
    <property type="entry name" value="FAD/NAD(P)-binding domain"/>
    <property type="match status" value="1"/>
</dbReference>
<dbReference type="PRINTS" id="PR00420">
    <property type="entry name" value="RNGMNOXGNASE"/>
</dbReference>
<proteinExistence type="inferred from homology"/>
<evidence type="ECO:0000259" key="5">
    <source>
        <dbReference type="Pfam" id="PF01494"/>
    </source>
</evidence>
<evidence type="ECO:0000256" key="1">
    <source>
        <dbReference type="ARBA" id="ARBA00007992"/>
    </source>
</evidence>
<evidence type="ECO:0000256" key="4">
    <source>
        <dbReference type="ARBA" id="ARBA00023002"/>
    </source>
</evidence>
<evidence type="ECO:0000313" key="6">
    <source>
        <dbReference type="EMBL" id="KAF6241035.1"/>
    </source>
</evidence>
<evidence type="ECO:0000256" key="2">
    <source>
        <dbReference type="ARBA" id="ARBA00022630"/>
    </source>
</evidence>
<dbReference type="PANTHER" id="PTHR47356">
    <property type="entry name" value="FAD-DEPENDENT MONOOXYGENASE ASQG-RELATED"/>
    <property type="match status" value="1"/>
</dbReference>
<sequence>MEETKLRPFKVVIVGAGLSGLLLAHLLTQASIDFVILEAHKNVVHPAGGSFGCWPNAARILDQAGFWESVEKSGAPMGLNYIRKPNGSAFITSSLSSKIASVYGYDFRILERYRYHQILYENLPDKSKLWTGKRVTDIIEDCNGVRVVFEDGSCQGDIVAGCDGVHSVVRQIMWEKANKLSPGLISAREKRSLTSSYRCLVGAAPAIAGIGANESNMIQNQGVYMVIVSQPGQTLFFVCIKEANVSHWPQRSHFTKEDAEKEAAKIADRPVTAHVLFGEIWMKRTRGYLTSLEDGVFEHWFFNRIVLVGDSAHKMSPIGAHGGNCAIESVAALANSLDRHLRPCSDTSANSKTIQSIFETYQRTREARVRKFAGSVHLMTRLVTWDGYTKKFVARYVLPWLNEVTFVGKLIRDAVKVDFLPIPSRSKGFFDQTSDEGKR</sequence>
<reference evidence="6 7" key="1">
    <citation type="journal article" date="2020" name="Genomics">
        <title>Complete, high-quality genomes from long-read metagenomic sequencing of two wolf lichen thalli reveals enigmatic genome architecture.</title>
        <authorList>
            <person name="McKenzie S.K."/>
            <person name="Walston R.F."/>
            <person name="Allen J.L."/>
        </authorList>
    </citation>
    <scope>NUCLEOTIDE SEQUENCE [LARGE SCALE GENOMIC DNA]</scope>
    <source>
        <strain evidence="6">WasteWater2</strain>
    </source>
</reference>
<accession>A0A8H6G5P9</accession>
<keyword evidence="7" id="KW-1185">Reference proteome</keyword>
<protein>
    <recommendedName>
        <fullName evidence="5">FAD-binding domain-containing protein</fullName>
    </recommendedName>
</protein>
<dbReference type="GO" id="GO:0004497">
    <property type="term" value="F:monooxygenase activity"/>
    <property type="evidence" value="ECO:0007669"/>
    <property type="project" value="InterPro"/>
</dbReference>
<dbReference type="GO" id="GO:0071949">
    <property type="term" value="F:FAD binding"/>
    <property type="evidence" value="ECO:0007669"/>
    <property type="project" value="InterPro"/>
</dbReference>
<dbReference type="OrthoDB" id="10029326at2759"/>
<dbReference type="GeneID" id="59282507"/>
<keyword evidence="2" id="KW-0285">Flavoprotein</keyword>
<evidence type="ECO:0000256" key="3">
    <source>
        <dbReference type="ARBA" id="ARBA00022827"/>
    </source>
</evidence>
<name>A0A8H6G5P9_9LECA</name>
<dbReference type="PANTHER" id="PTHR47356:SF2">
    <property type="entry name" value="FAD-BINDING DOMAIN-CONTAINING PROTEIN-RELATED"/>
    <property type="match status" value="1"/>
</dbReference>
<evidence type="ECO:0000313" key="7">
    <source>
        <dbReference type="Proteomes" id="UP000578531"/>
    </source>
</evidence>
<dbReference type="RefSeq" id="XP_037170283.1">
    <property type="nucleotide sequence ID" value="XM_037302776.1"/>
</dbReference>
<keyword evidence="4" id="KW-0560">Oxidoreductase</keyword>
<dbReference type="InterPro" id="IPR050562">
    <property type="entry name" value="FAD_mOase_fung"/>
</dbReference>
<feature type="domain" description="FAD-binding" evidence="5">
    <location>
        <begin position="10"/>
        <end position="370"/>
    </location>
</feature>
<gene>
    <name evidence="6" type="ORF">HO173_000829</name>
</gene>
<keyword evidence="3" id="KW-0274">FAD</keyword>
<organism evidence="6 7">
    <name type="scientific">Letharia columbiana</name>
    <dbReference type="NCBI Taxonomy" id="112416"/>
    <lineage>
        <taxon>Eukaryota</taxon>
        <taxon>Fungi</taxon>
        <taxon>Dikarya</taxon>
        <taxon>Ascomycota</taxon>
        <taxon>Pezizomycotina</taxon>
        <taxon>Lecanoromycetes</taxon>
        <taxon>OSLEUM clade</taxon>
        <taxon>Lecanoromycetidae</taxon>
        <taxon>Lecanorales</taxon>
        <taxon>Lecanorineae</taxon>
        <taxon>Parmeliaceae</taxon>
        <taxon>Letharia</taxon>
    </lineage>
</organism>
<dbReference type="EMBL" id="JACCJC010000002">
    <property type="protein sequence ID" value="KAF6241035.1"/>
    <property type="molecule type" value="Genomic_DNA"/>
</dbReference>
<dbReference type="InterPro" id="IPR036188">
    <property type="entry name" value="FAD/NAD-bd_sf"/>
</dbReference>
<comment type="caution">
    <text evidence="6">The sequence shown here is derived from an EMBL/GenBank/DDBJ whole genome shotgun (WGS) entry which is preliminary data.</text>
</comment>
<dbReference type="InterPro" id="IPR002938">
    <property type="entry name" value="FAD-bd"/>
</dbReference>
<comment type="similarity">
    <text evidence="1">Belongs to the paxM FAD-dependent monooxygenase family.</text>
</comment>
<dbReference type="Pfam" id="PF01494">
    <property type="entry name" value="FAD_binding_3"/>
    <property type="match status" value="1"/>
</dbReference>
<dbReference type="AlphaFoldDB" id="A0A8H6G5P9"/>
<dbReference type="Proteomes" id="UP000578531">
    <property type="component" value="Unassembled WGS sequence"/>
</dbReference>